<organism evidence="3 4">
    <name type="scientific">Sediminicola luteus</name>
    <dbReference type="NCBI Taxonomy" id="319238"/>
    <lineage>
        <taxon>Bacteria</taxon>
        <taxon>Pseudomonadati</taxon>
        <taxon>Bacteroidota</taxon>
        <taxon>Flavobacteriia</taxon>
        <taxon>Flavobacteriales</taxon>
        <taxon>Flavobacteriaceae</taxon>
        <taxon>Sediminicola</taxon>
    </lineage>
</organism>
<keyword evidence="4" id="KW-1185">Reference proteome</keyword>
<feature type="transmembrane region" description="Helical" evidence="1">
    <location>
        <begin position="25"/>
        <end position="45"/>
    </location>
</feature>
<feature type="transmembrane region" description="Helical" evidence="1">
    <location>
        <begin position="134"/>
        <end position="158"/>
    </location>
</feature>
<feature type="transmembrane region" description="Helical" evidence="1">
    <location>
        <begin position="107"/>
        <end position="127"/>
    </location>
</feature>
<sequence>MEALIDFDKELFLFLNGLGTPTWDGFWMFMTNKWSSIPLYLVLLVTSFRFLGKKHTLVLLLCVAAMIGATDQLANAFKYGFERLRPCHDESINSLMRLVKPYCGGQFGYFSAHASNAFATATFFSLLFTQRFRLGVWVILGLLVWSSLVAYSRIYIGVHFPLDVLTGMAIGGVLGSLFFRLYIFALTKLPK</sequence>
<dbReference type="OrthoDB" id="9789113at2"/>
<reference evidence="3 4" key="1">
    <citation type="submission" date="2017-04" db="EMBL/GenBank/DDBJ databases">
        <title>A new member of the family Flavobacteriaceae isolated from ascidians.</title>
        <authorList>
            <person name="Chen L."/>
        </authorList>
    </citation>
    <scope>NUCLEOTIDE SEQUENCE [LARGE SCALE GENOMIC DNA]</scope>
    <source>
        <strain evidence="3 4">HQA918</strain>
    </source>
</reference>
<keyword evidence="1" id="KW-0472">Membrane</keyword>
<feature type="transmembrane region" description="Helical" evidence="1">
    <location>
        <begin position="164"/>
        <end position="185"/>
    </location>
</feature>
<dbReference type="InterPro" id="IPR036938">
    <property type="entry name" value="PAP2/HPO_sf"/>
</dbReference>
<evidence type="ECO:0000313" key="3">
    <source>
        <dbReference type="EMBL" id="PCE64934.1"/>
    </source>
</evidence>
<dbReference type="InterPro" id="IPR000326">
    <property type="entry name" value="PAP2/HPO"/>
</dbReference>
<dbReference type="SUPFAM" id="SSF48317">
    <property type="entry name" value="Acid phosphatase/Vanadium-dependent haloperoxidase"/>
    <property type="match status" value="1"/>
</dbReference>
<dbReference type="PANTHER" id="PTHR14969:SF13">
    <property type="entry name" value="AT30094P"/>
    <property type="match status" value="1"/>
</dbReference>
<keyword evidence="1" id="KW-1133">Transmembrane helix</keyword>
<evidence type="ECO:0000259" key="2">
    <source>
        <dbReference type="SMART" id="SM00014"/>
    </source>
</evidence>
<dbReference type="Proteomes" id="UP000219559">
    <property type="component" value="Unassembled WGS sequence"/>
</dbReference>
<dbReference type="RefSeq" id="WP_097440214.1">
    <property type="nucleotide sequence ID" value="NZ_KZ300476.1"/>
</dbReference>
<dbReference type="EMBL" id="NBWU01000002">
    <property type="protein sequence ID" value="PCE64934.1"/>
    <property type="molecule type" value="Genomic_DNA"/>
</dbReference>
<name>A0A2A4GAD1_9FLAO</name>
<dbReference type="PANTHER" id="PTHR14969">
    <property type="entry name" value="SPHINGOSINE-1-PHOSPHATE PHOSPHOHYDROLASE"/>
    <property type="match status" value="1"/>
</dbReference>
<dbReference type="Gene3D" id="1.20.144.10">
    <property type="entry name" value="Phosphatidic acid phosphatase type 2/haloperoxidase"/>
    <property type="match status" value="1"/>
</dbReference>
<dbReference type="AlphaFoldDB" id="A0A2A4GAD1"/>
<feature type="domain" description="Phosphatidic acid phosphatase type 2/haloperoxidase" evidence="2">
    <location>
        <begin position="59"/>
        <end position="179"/>
    </location>
</feature>
<gene>
    <name evidence="3" type="ORF">B7P33_07165</name>
</gene>
<protein>
    <submittedName>
        <fullName evidence="3">Phosphatase PAP2 family protein</fullName>
    </submittedName>
</protein>
<comment type="caution">
    <text evidence="3">The sequence shown here is derived from an EMBL/GenBank/DDBJ whole genome shotgun (WGS) entry which is preliminary data.</text>
</comment>
<accession>A0A2A4GAD1</accession>
<dbReference type="SMART" id="SM00014">
    <property type="entry name" value="acidPPc"/>
    <property type="match status" value="1"/>
</dbReference>
<feature type="transmembrane region" description="Helical" evidence="1">
    <location>
        <begin position="57"/>
        <end position="74"/>
    </location>
</feature>
<evidence type="ECO:0000313" key="4">
    <source>
        <dbReference type="Proteomes" id="UP000219559"/>
    </source>
</evidence>
<proteinExistence type="predicted"/>
<keyword evidence="1" id="KW-0812">Transmembrane</keyword>
<evidence type="ECO:0000256" key="1">
    <source>
        <dbReference type="SAM" id="Phobius"/>
    </source>
</evidence>
<dbReference type="Pfam" id="PF01569">
    <property type="entry name" value="PAP2"/>
    <property type="match status" value="1"/>
</dbReference>